<dbReference type="Gene3D" id="2.40.30.10">
    <property type="entry name" value="Translation factors"/>
    <property type="match status" value="1"/>
</dbReference>
<dbReference type="AlphaFoldDB" id="A0A0L6JKY6"/>
<dbReference type="SUPFAM" id="SSF63380">
    <property type="entry name" value="Riboflavin synthase domain-like"/>
    <property type="match status" value="1"/>
</dbReference>
<comment type="caution">
    <text evidence="2">The sequence shown here is derived from an EMBL/GenBank/DDBJ whole genome shotgun (WGS) entry which is preliminary data.</text>
</comment>
<dbReference type="PATRIC" id="fig|398512.5.peg.1786"/>
<evidence type="ECO:0000313" key="3">
    <source>
        <dbReference type="Proteomes" id="UP000036923"/>
    </source>
</evidence>
<organism evidence="2 3">
    <name type="scientific">Pseudobacteroides cellulosolvens ATCC 35603 = DSM 2933</name>
    <dbReference type="NCBI Taxonomy" id="398512"/>
    <lineage>
        <taxon>Bacteria</taxon>
        <taxon>Bacillati</taxon>
        <taxon>Bacillota</taxon>
        <taxon>Clostridia</taxon>
        <taxon>Eubacteriales</taxon>
        <taxon>Oscillospiraceae</taxon>
        <taxon>Pseudobacteroides</taxon>
    </lineage>
</organism>
<dbReference type="PANTHER" id="PTHR43513">
    <property type="entry name" value="DIHYDROOROTATE DEHYDROGENASE B (NAD(+)), ELECTRON TRANSFER SUBUNIT"/>
    <property type="match status" value="1"/>
</dbReference>
<proteinExistence type="predicted"/>
<dbReference type="GO" id="GO:0016491">
    <property type="term" value="F:oxidoreductase activity"/>
    <property type="evidence" value="ECO:0007669"/>
    <property type="project" value="InterPro"/>
</dbReference>
<accession>A0A0L6JKY6</accession>
<evidence type="ECO:0000313" key="2">
    <source>
        <dbReference type="EMBL" id="KNY26454.1"/>
    </source>
</evidence>
<dbReference type="InterPro" id="IPR050353">
    <property type="entry name" value="PyrK_electron_transfer"/>
</dbReference>
<dbReference type="PROSITE" id="PS51384">
    <property type="entry name" value="FAD_FR"/>
    <property type="match status" value="1"/>
</dbReference>
<sequence length="115" mass="12717">MSKLLNEEVVSIDKIAWEIYKLTIKSEYVSKNALPGQFINIKCSEGITALLRRPISICDVDRANGTFDVCFQIKGIGTEYLARKAASELIDIIAPIGNPFHLSKDYKKIAVVGGE</sequence>
<gene>
    <name evidence="2" type="ORF">Bccel_1716</name>
</gene>
<protein>
    <submittedName>
        <fullName evidence="2">Oxidoreductase FAD-binding domain protein</fullName>
    </submittedName>
</protein>
<dbReference type="InterPro" id="IPR017927">
    <property type="entry name" value="FAD-bd_FR_type"/>
</dbReference>
<keyword evidence="3" id="KW-1185">Reference proteome</keyword>
<reference evidence="3" key="1">
    <citation type="submission" date="2015-07" db="EMBL/GenBank/DDBJ databases">
        <title>Near-Complete Genome Sequence of the Cellulolytic Bacterium Bacteroides (Pseudobacteroides) cellulosolvens ATCC 35603.</title>
        <authorList>
            <person name="Dassa B."/>
            <person name="Utturkar S.M."/>
            <person name="Klingeman D.M."/>
            <person name="Hurt R.A."/>
            <person name="Keller M."/>
            <person name="Xu J."/>
            <person name="Reddy Y.H.K."/>
            <person name="Borovok I."/>
            <person name="Grinberg I.R."/>
            <person name="Lamed R."/>
            <person name="Zhivin O."/>
            <person name="Bayer E.A."/>
            <person name="Brown S.D."/>
        </authorList>
    </citation>
    <scope>NUCLEOTIDE SEQUENCE [LARGE SCALE GENOMIC DNA]</scope>
    <source>
        <strain evidence="3">DSM 2933</strain>
    </source>
</reference>
<dbReference type="Proteomes" id="UP000036923">
    <property type="component" value="Unassembled WGS sequence"/>
</dbReference>
<dbReference type="EMBL" id="LGTC01000001">
    <property type="protein sequence ID" value="KNY26454.1"/>
    <property type="molecule type" value="Genomic_DNA"/>
</dbReference>
<feature type="domain" description="FAD-binding FR-type" evidence="1">
    <location>
        <begin position="2"/>
        <end position="102"/>
    </location>
</feature>
<dbReference type="PANTHER" id="PTHR43513:SF3">
    <property type="entry name" value="DIHYDROOROTATE DEHYDROGENASE B (NAD(+)), ELECTRON TRANSFER SUBUNIT-RELATED"/>
    <property type="match status" value="1"/>
</dbReference>
<dbReference type="InterPro" id="IPR017938">
    <property type="entry name" value="Riboflavin_synthase-like_b-brl"/>
</dbReference>
<evidence type="ECO:0000259" key="1">
    <source>
        <dbReference type="PROSITE" id="PS51384"/>
    </source>
</evidence>
<dbReference type="RefSeq" id="WP_338053601.1">
    <property type="nucleotide sequence ID" value="NZ_LGTC01000001.1"/>
</dbReference>
<dbReference type="STRING" id="398512.Bccel_1716"/>
<name>A0A0L6JKY6_9FIRM</name>